<dbReference type="SUPFAM" id="SSF69118">
    <property type="entry name" value="AhpD-like"/>
    <property type="match status" value="1"/>
</dbReference>
<sequence>MAVAKQDGLDEPTIAEVDHYETSNLSERHKAALRYADALMTQPGGITPQQKADLLLHFTRDQIIELTVDVMKWNYQKVPVSLGTDLEVQEGELTPLIFDAQGNWVKPT</sequence>
<dbReference type="AlphaFoldDB" id="A0A6J7RPU0"/>
<reference evidence="1" key="1">
    <citation type="submission" date="2020-05" db="EMBL/GenBank/DDBJ databases">
        <authorList>
            <person name="Chiriac C."/>
            <person name="Salcher M."/>
            <person name="Ghai R."/>
            <person name="Kavagutti S V."/>
        </authorList>
    </citation>
    <scope>NUCLEOTIDE SEQUENCE</scope>
</reference>
<name>A0A6J7RPU0_9ZZZZ</name>
<proteinExistence type="predicted"/>
<dbReference type="EMBL" id="CAFBPN010000139">
    <property type="protein sequence ID" value="CAB5030865.1"/>
    <property type="molecule type" value="Genomic_DNA"/>
</dbReference>
<accession>A0A6J7RPU0</accession>
<protein>
    <submittedName>
        <fullName evidence="1">Unannotated protein</fullName>
    </submittedName>
</protein>
<dbReference type="InterPro" id="IPR029032">
    <property type="entry name" value="AhpD-like"/>
</dbReference>
<organism evidence="1">
    <name type="scientific">freshwater metagenome</name>
    <dbReference type="NCBI Taxonomy" id="449393"/>
    <lineage>
        <taxon>unclassified sequences</taxon>
        <taxon>metagenomes</taxon>
        <taxon>ecological metagenomes</taxon>
    </lineage>
</organism>
<gene>
    <name evidence="1" type="ORF">UFOPK4098_01529</name>
</gene>
<evidence type="ECO:0000313" key="1">
    <source>
        <dbReference type="EMBL" id="CAB5030865.1"/>
    </source>
</evidence>
<dbReference type="Gene3D" id="1.20.1290.10">
    <property type="entry name" value="AhpD-like"/>
    <property type="match status" value="1"/>
</dbReference>